<dbReference type="InterPro" id="IPR017871">
    <property type="entry name" value="ABC_transporter-like_CS"/>
</dbReference>
<dbReference type="SUPFAM" id="SSF52540">
    <property type="entry name" value="P-loop containing nucleoside triphosphate hydrolases"/>
    <property type="match status" value="1"/>
</dbReference>
<dbReference type="InterPro" id="IPR027417">
    <property type="entry name" value="P-loop_NTPase"/>
</dbReference>
<evidence type="ECO:0000259" key="4">
    <source>
        <dbReference type="PROSITE" id="PS50893"/>
    </source>
</evidence>
<proteinExistence type="predicted"/>
<sequence length="211" mass="23996">MVSDSSRLILKGIYKSYGEQSIIENLSVSFEYNGIYSLFGPSGCGKTTLLHGMLGIVPFDQGDISGLSGRRIAVVFQEERLLPWSTVEQNVLLVLKHHYPKELAKQKVDYYLEAVNLINYKHSYPRQLSGGMRQRVAIARALAYGGEVLILDEPFKGLDIKIKTKIMDLIRQEYKQANKICLLVTHDRFEADYLADEVYYFEGPPLKLNKT</sequence>
<dbReference type="GO" id="GO:0016887">
    <property type="term" value="F:ATP hydrolysis activity"/>
    <property type="evidence" value="ECO:0007669"/>
    <property type="project" value="InterPro"/>
</dbReference>
<reference evidence="5 6" key="1">
    <citation type="submission" date="2016-09" db="EMBL/GenBank/DDBJ databases">
        <title>Draft genome sequence for the type strain of Desulfuribacillus alkaliarsenatis AHT28, an obligately anaerobic, sulfidogenic bacterium isolated from Russian soda lake sediments.</title>
        <authorList>
            <person name="Abin C.A."/>
            <person name="Hollibaugh J.T."/>
        </authorList>
    </citation>
    <scope>NUCLEOTIDE SEQUENCE [LARGE SCALE GENOMIC DNA]</scope>
    <source>
        <strain evidence="5 6">AHT28</strain>
    </source>
</reference>
<organism evidence="5 6">
    <name type="scientific">Desulfuribacillus alkaliarsenatis</name>
    <dbReference type="NCBI Taxonomy" id="766136"/>
    <lineage>
        <taxon>Bacteria</taxon>
        <taxon>Bacillati</taxon>
        <taxon>Bacillota</taxon>
        <taxon>Desulfuribacillia</taxon>
        <taxon>Desulfuribacillales</taxon>
        <taxon>Desulfuribacillaceae</taxon>
        <taxon>Desulfuribacillus</taxon>
    </lineage>
</organism>
<feature type="domain" description="ABC transporter" evidence="4">
    <location>
        <begin position="8"/>
        <end position="211"/>
    </location>
</feature>
<dbReference type="InterPro" id="IPR003593">
    <property type="entry name" value="AAA+_ATPase"/>
</dbReference>
<gene>
    <name evidence="5" type="ORF">BHF68_04420</name>
</gene>
<keyword evidence="6" id="KW-1185">Reference proteome</keyword>
<evidence type="ECO:0000256" key="3">
    <source>
        <dbReference type="ARBA" id="ARBA00022840"/>
    </source>
</evidence>
<dbReference type="InterPro" id="IPR003439">
    <property type="entry name" value="ABC_transporter-like_ATP-bd"/>
</dbReference>
<dbReference type="Pfam" id="PF00005">
    <property type="entry name" value="ABC_tran"/>
    <property type="match status" value="1"/>
</dbReference>
<name>A0A1E5G4J2_9FIRM</name>
<dbReference type="PANTHER" id="PTHR42781">
    <property type="entry name" value="SPERMIDINE/PUTRESCINE IMPORT ATP-BINDING PROTEIN POTA"/>
    <property type="match status" value="1"/>
</dbReference>
<dbReference type="GO" id="GO:0005524">
    <property type="term" value="F:ATP binding"/>
    <property type="evidence" value="ECO:0007669"/>
    <property type="project" value="UniProtKB-KW"/>
</dbReference>
<dbReference type="Proteomes" id="UP000094296">
    <property type="component" value="Unassembled WGS sequence"/>
</dbReference>
<keyword evidence="1" id="KW-0813">Transport</keyword>
<evidence type="ECO:0000256" key="1">
    <source>
        <dbReference type="ARBA" id="ARBA00022448"/>
    </source>
</evidence>
<keyword evidence="2" id="KW-0547">Nucleotide-binding</keyword>
<accession>A0A1E5G4J2</accession>
<dbReference type="PROSITE" id="PS50893">
    <property type="entry name" value="ABC_TRANSPORTER_2"/>
    <property type="match status" value="1"/>
</dbReference>
<protein>
    <recommendedName>
        <fullName evidence="4">ABC transporter domain-containing protein</fullName>
    </recommendedName>
</protein>
<dbReference type="Gene3D" id="3.40.50.300">
    <property type="entry name" value="P-loop containing nucleotide triphosphate hydrolases"/>
    <property type="match status" value="1"/>
</dbReference>
<dbReference type="PROSITE" id="PS00211">
    <property type="entry name" value="ABC_TRANSPORTER_1"/>
    <property type="match status" value="1"/>
</dbReference>
<dbReference type="InterPro" id="IPR050093">
    <property type="entry name" value="ABC_SmlMolc_Importer"/>
</dbReference>
<dbReference type="SMART" id="SM00382">
    <property type="entry name" value="AAA"/>
    <property type="match status" value="1"/>
</dbReference>
<evidence type="ECO:0000313" key="5">
    <source>
        <dbReference type="EMBL" id="OEF97579.1"/>
    </source>
</evidence>
<dbReference type="PANTHER" id="PTHR42781:SF8">
    <property type="entry name" value="BICARBONATE TRANSPORT ATP-BINDING PROTEIN CMPC"/>
    <property type="match status" value="1"/>
</dbReference>
<dbReference type="STRING" id="766136.BHF68_04420"/>
<comment type="caution">
    <text evidence="5">The sequence shown here is derived from an EMBL/GenBank/DDBJ whole genome shotgun (WGS) entry which is preliminary data.</text>
</comment>
<evidence type="ECO:0000256" key="2">
    <source>
        <dbReference type="ARBA" id="ARBA00022741"/>
    </source>
</evidence>
<evidence type="ECO:0000313" key="6">
    <source>
        <dbReference type="Proteomes" id="UP000094296"/>
    </source>
</evidence>
<keyword evidence="3" id="KW-0067">ATP-binding</keyword>
<dbReference type="EMBL" id="MIJE01000011">
    <property type="protein sequence ID" value="OEF97579.1"/>
    <property type="molecule type" value="Genomic_DNA"/>
</dbReference>
<dbReference type="AlphaFoldDB" id="A0A1E5G4J2"/>